<reference evidence="1 2" key="1">
    <citation type="journal article" date="2018" name="Mol. Biol. Evol.">
        <title>Broad Genomic Sampling Reveals a Smut Pathogenic Ancestry of the Fungal Clade Ustilaginomycotina.</title>
        <authorList>
            <person name="Kijpornyongpan T."/>
            <person name="Mondo S.J."/>
            <person name="Barry K."/>
            <person name="Sandor L."/>
            <person name="Lee J."/>
            <person name="Lipzen A."/>
            <person name="Pangilinan J."/>
            <person name="LaButti K."/>
            <person name="Hainaut M."/>
            <person name="Henrissat B."/>
            <person name="Grigoriev I.V."/>
            <person name="Spatafora J.W."/>
            <person name="Aime M.C."/>
        </authorList>
    </citation>
    <scope>NUCLEOTIDE SEQUENCE [LARGE SCALE GENOMIC DNA]</scope>
    <source>
        <strain evidence="1 2">SA 807</strain>
    </source>
</reference>
<keyword evidence="2" id="KW-1185">Reference proteome</keyword>
<protein>
    <submittedName>
        <fullName evidence="1">Uncharacterized protein</fullName>
    </submittedName>
</protein>
<accession>A0ACD0NNF2</accession>
<name>A0ACD0NNF2_9BASI</name>
<sequence length="150" mass="16434">MRMIRVEGEGSFRPLEYVWVAWKGLVLGVSRAKRKGRASASSPLSFSLFLASKDLLLLQASGIAALTAPFSAKDKLDGTIRNPGVVKGQEDQESATRSVVKNPSMDLPDLMAKSEPENEGGGREGGRERRALLRRVLERVGRREGEMKPL</sequence>
<dbReference type="EMBL" id="KZ820460">
    <property type="protein sequence ID" value="PWN47341.1"/>
    <property type="molecule type" value="Genomic_DNA"/>
</dbReference>
<dbReference type="Proteomes" id="UP000245626">
    <property type="component" value="Unassembled WGS sequence"/>
</dbReference>
<gene>
    <name evidence="1" type="ORF">IE53DRAFT_254902</name>
</gene>
<proteinExistence type="predicted"/>
<evidence type="ECO:0000313" key="1">
    <source>
        <dbReference type="EMBL" id="PWN47341.1"/>
    </source>
</evidence>
<evidence type="ECO:0000313" key="2">
    <source>
        <dbReference type="Proteomes" id="UP000245626"/>
    </source>
</evidence>
<organism evidence="1 2">
    <name type="scientific">Violaceomyces palustris</name>
    <dbReference type="NCBI Taxonomy" id="1673888"/>
    <lineage>
        <taxon>Eukaryota</taxon>
        <taxon>Fungi</taxon>
        <taxon>Dikarya</taxon>
        <taxon>Basidiomycota</taxon>
        <taxon>Ustilaginomycotina</taxon>
        <taxon>Ustilaginomycetes</taxon>
        <taxon>Violaceomycetales</taxon>
        <taxon>Violaceomycetaceae</taxon>
        <taxon>Violaceomyces</taxon>
    </lineage>
</organism>